<reference evidence="1" key="1">
    <citation type="submission" date="2023-10" db="EMBL/GenBank/DDBJ databases">
        <authorList>
            <person name="Chen Y."/>
            <person name="Shah S."/>
            <person name="Dougan E. K."/>
            <person name="Thang M."/>
            <person name="Chan C."/>
        </authorList>
    </citation>
    <scope>NUCLEOTIDE SEQUENCE [LARGE SCALE GENOMIC DNA]</scope>
</reference>
<proteinExistence type="predicted"/>
<evidence type="ECO:0000313" key="2">
    <source>
        <dbReference type="Proteomes" id="UP001189429"/>
    </source>
</evidence>
<dbReference type="Proteomes" id="UP001189429">
    <property type="component" value="Unassembled WGS sequence"/>
</dbReference>
<sequence length="216" mass="22776">MAAKQVSELCVQGLREAAQQAAKGATQTIGQDLGKNLASGAIRQAVLEGFKDGAKDAIQYAKYQAEGIKFAGEASKSGSYEALMDFFKEKAKEQAEECAKALMRNIMKDASKDAVQKATNKAAAETGMQAGTSAGSVSLMATEADTATASATPWILGGSWKALGASPSLDCEPLAPIHHTVSGTCFCCAARGWLLRRRLGRHGLLGVFIVRLMLYL</sequence>
<dbReference type="EMBL" id="CAUYUJ010001869">
    <property type="protein sequence ID" value="CAK0798008.1"/>
    <property type="molecule type" value="Genomic_DNA"/>
</dbReference>
<protein>
    <submittedName>
        <fullName evidence="1">Uncharacterized protein</fullName>
    </submittedName>
</protein>
<organism evidence="1 2">
    <name type="scientific">Prorocentrum cordatum</name>
    <dbReference type="NCBI Taxonomy" id="2364126"/>
    <lineage>
        <taxon>Eukaryota</taxon>
        <taxon>Sar</taxon>
        <taxon>Alveolata</taxon>
        <taxon>Dinophyceae</taxon>
        <taxon>Prorocentrales</taxon>
        <taxon>Prorocentraceae</taxon>
        <taxon>Prorocentrum</taxon>
    </lineage>
</organism>
<evidence type="ECO:0000313" key="1">
    <source>
        <dbReference type="EMBL" id="CAK0798008.1"/>
    </source>
</evidence>
<name>A0ABN9Q1E2_9DINO</name>
<keyword evidence="2" id="KW-1185">Reference proteome</keyword>
<accession>A0ABN9Q1E2</accession>
<comment type="caution">
    <text evidence="1">The sequence shown here is derived from an EMBL/GenBank/DDBJ whole genome shotgun (WGS) entry which is preliminary data.</text>
</comment>
<gene>
    <name evidence="1" type="ORF">PCOR1329_LOCUS6920</name>
</gene>